<evidence type="ECO:0000313" key="1">
    <source>
        <dbReference type="EMBL" id="JAR92353.1"/>
    </source>
</evidence>
<dbReference type="AlphaFoldDB" id="A0A147BNJ9"/>
<feature type="non-terminal residue" evidence="1">
    <location>
        <position position="1"/>
    </location>
</feature>
<sequence length="111" mass="13627">VRVRRDGRARRRGRHRRHERRHFLEDVYENRRCVNPLRGLAEFQSAVDGRHRIRSRRLHNSTRHFSRIAGFPRKFYSHEMNRRFRSGYGFRPERIRRGHAVFNEASKAIHK</sequence>
<protein>
    <submittedName>
        <fullName evidence="1">Uncharacterized protein</fullName>
    </submittedName>
</protein>
<dbReference type="EMBL" id="GEGO01003051">
    <property type="protein sequence ID" value="JAR92353.1"/>
    <property type="molecule type" value="Transcribed_RNA"/>
</dbReference>
<name>A0A147BNJ9_IXORI</name>
<organism evidence="1">
    <name type="scientific">Ixodes ricinus</name>
    <name type="common">Common tick</name>
    <name type="synonym">Acarus ricinus</name>
    <dbReference type="NCBI Taxonomy" id="34613"/>
    <lineage>
        <taxon>Eukaryota</taxon>
        <taxon>Metazoa</taxon>
        <taxon>Ecdysozoa</taxon>
        <taxon>Arthropoda</taxon>
        <taxon>Chelicerata</taxon>
        <taxon>Arachnida</taxon>
        <taxon>Acari</taxon>
        <taxon>Parasitiformes</taxon>
        <taxon>Ixodida</taxon>
        <taxon>Ixodoidea</taxon>
        <taxon>Ixodidae</taxon>
        <taxon>Ixodinae</taxon>
        <taxon>Ixodes</taxon>
    </lineage>
</organism>
<accession>A0A147BNJ9</accession>
<reference evidence="1" key="1">
    <citation type="journal article" date="2018" name="PLoS Negl. Trop. Dis.">
        <title>Sialome diversity of ticks revealed by RNAseq of single tick salivary glands.</title>
        <authorList>
            <person name="Perner J."/>
            <person name="Kropackova S."/>
            <person name="Kopacek P."/>
            <person name="Ribeiro J.M."/>
        </authorList>
    </citation>
    <scope>NUCLEOTIDE SEQUENCE</scope>
    <source>
        <strain evidence="1">Siblings of single egg batch collected in Ceske Budejovice</strain>
        <tissue evidence="1">Salivary glands</tissue>
    </source>
</reference>
<proteinExistence type="predicted"/>